<dbReference type="RefSeq" id="WP_092427263.1">
    <property type="nucleotide sequence ID" value="NZ_FNCL01000009.1"/>
</dbReference>
<dbReference type="PROSITE" id="PS51781">
    <property type="entry name" value="SH3B"/>
    <property type="match status" value="1"/>
</dbReference>
<protein>
    <submittedName>
        <fullName evidence="3">SH3 domain-containing protein</fullName>
    </submittedName>
</protein>
<proteinExistence type="predicted"/>
<dbReference type="Gene3D" id="2.30.30.40">
    <property type="entry name" value="SH3 Domains"/>
    <property type="match status" value="1"/>
</dbReference>
<dbReference type="OrthoDB" id="9816009at2"/>
<keyword evidence="1" id="KW-0732">Signal</keyword>
<dbReference type="EMBL" id="FOZW01000008">
    <property type="protein sequence ID" value="SFT02366.1"/>
    <property type="molecule type" value="Genomic_DNA"/>
</dbReference>
<evidence type="ECO:0000259" key="2">
    <source>
        <dbReference type="PROSITE" id="PS51781"/>
    </source>
</evidence>
<organism evidence="3 4">
    <name type="scientific">Alloyangia pacifica</name>
    <dbReference type="NCBI Taxonomy" id="311180"/>
    <lineage>
        <taxon>Bacteria</taxon>
        <taxon>Pseudomonadati</taxon>
        <taxon>Pseudomonadota</taxon>
        <taxon>Alphaproteobacteria</taxon>
        <taxon>Rhodobacterales</taxon>
        <taxon>Roseobacteraceae</taxon>
        <taxon>Alloyangia</taxon>
    </lineage>
</organism>
<dbReference type="InterPro" id="IPR003646">
    <property type="entry name" value="SH3-like_bac-type"/>
</dbReference>
<reference evidence="4" key="1">
    <citation type="submission" date="2016-10" db="EMBL/GenBank/DDBJ databases">
        <authorList>
            <person name="Varghese N."/>
            <person name="Submissions S."/>
        </authorList>
    </citation>
    <scope>NUCLEOTIDE SEQUENCE [LARGE SCALE GENOMIC DNA]</scope>
    <source>
        <strain evidence="4">DSM 26894</strain>
    </source>
</reference>
<evidence type="ECO:0000313" key="3">
    <source>
        <dbReference type="EMBL" id="SFT02366.1"/>
    </source>
</evidence>
<keyword evidence="4" id="KW-1185">Reference proteome</keyword>
<feature type="chain" id="PRO_5011711297" evidence="1">
    <location>
        <begin position="20"/>
        <end position="115"/>
    </location>
</feature>
<name>A0A1I6ULK9_9RHOB</name>
<dbReference type="Pfam" id="PF08239">
    <property type="entry name" value="SH3_3"/>
    <property type="match status" value="1"/>
</dbReference>
<feature type="domain" description="SH3b" evidence="2">
    <location>
        <begin position="44"/>
        <end position="114"/>
    </location>
</feature>
<sequence>MRLKRSIALPIFLVGAALASVTTAQQLDVPFTTYCPPDSEAACFGYADVMGLDPNGDGFLAVRSGPGSEYRKIGELHNGDRVGTYERRGKWYAISFGPNDMLGWAHGNWLGNFVP</sequence>
<evidence type="ECO:0000256" key="1">
    <source>
        <dbReference type="SAM" id="SignalP"/>
    </source>
</evidence>
<evidence type="ECO:0000313" key="4">
    <source>
        <dbReference type="Proteomes" id="UP000199392"/>
    </source>
</evidence>
<feature type="signal peptide" evidence="1">
    <location>
        <begin position="1"/>
        <end position="19"/>
    </location>
</feature>
<dbReference type="AlphaFoldDB" id="A0A1I6ULK9"/>
<accession>A0A1I6ULK9</accession>
<dbReference type="STRING" id="311180.SAMN04488050_108160"/>
<dbReference type="Proteomes" id="UP000199392">
    <property type="component" value="Unassembled WGS sequence"/>
</dbReference>
<gene>
    <name evidence="3" type="ORF">SAMN04488050_108160</name>
</gene>